<gene>
    <name evidence="1" type="ORF">H5410_046495</name>
</gene>
<reference evidence="1 2" key="1">
    <citation type="submission" date="2020-09" db="EMBL/GenBank/DDBJ databases">
        <title>De no assembly of potato wild relative species, Solanum commersonii.</title>
        <authorList>
            <person name="Cho K."/>
        </authorList>
    </citation>
    <scope>NUCLEOTIDE SEQUENCE [LARGE SCALE GENOMIC DNA]</scope>
    <source>
        <strain evidence="1">LZ3.2</strain>
        <tissue evidence="1">Leaf</tissue>
    </source>
</reference>
<dbReference type="AlphaFoldDB" id="A0A9J5XEH0"/>
<protein>
    <submittedName>
        <fullName evidence="1">Uncharacterized protein</fullName>
    </submittedName>
</protein>
<sequence>MNIHNKTQITHAKINFVLKDSSCDTPLPKILMLAILATCGSSSSTKSLSLFSNRSSVRLTQDQKGLSKACNGAECKGFPLFHNTMG</sequence>
<dbReference type="Proteomes" id="UP000824120">
    <property type="component" value="Chromosome 9"/>
</dbReference>
<keyword evidence="2" id="KW-1185">Reference proteome</keyword>
<name>A0A9J5XEH0_SOLCO</name>
<dbReference type="EMBL" id="JACXVP010000009">
    <property type="protein sequence ID" value="KAG5586061.1"/>
    <property type="molecule type" value="Genomic_DNA"/>
</dbReference>
<comment type="caution">
    <text evidence="1">The sequence shown here is derived from an EMBL/GenBank/DDBJ whole genome shotgun (WGS) entry which is preliminary data.</text>
</comment>
<evidence type="ECO:0000313" key="1">
    <source>
        <dbReference type="EMBL" id="KAG5586061.1"/>
    </source>
</evidence>
<evidence type="ECO:0000313" key="2">
    <source>
        <dbReference type="Proteomes" id="UP000824120"/>
    </source>
</evidence>
<accession>A0A9J5XEH0</accession>
<organism evidence="1 2">
    <name type="scientific">Solanum commersonii</name>
    <name type="common">Commerson's wild potato</name>
    <name type="synonym">Commerson's nightshade</name>
    <dbReference type="NCBI Taxonomy" id="4109"/>
    <lineage>
        <taxon>Eukaryota</taxon>
        <taxon>Viridiplantae</taxon>
        <taxon>Streptophyta</taxon>
        <taxon>Embryophyta</taxon>
        <taxon>Tracheophyta</taxon>
        <taxon>Spermatophyta</taxon>
        <taxon>Magnoliopsida</taxon>
        <taxon>eudicotyledons</taxon>
        <taxon>Gunneridae</taxon>
        <taxon>Pentapetalae</taxon>
        <taxon>asterids</taxon>
        <taxon>lamiids</taxon>
        <taxon>Solanales</taxon>
        <taxon>Solanaceae</taxon>
        <taxon>Solanoideae</taxon>
        <taxon>Solaneae</taxon>
        <taxon>Solanum</taxon>
    </lineage>
</organism>
<proteinExistence type="predicted"/>